<organism evidence="2 3">
    <name type="scientific">Ensete ventricosum</name>
    <name type="common">Abyssinian banana</name>
    <name type="synonym">Musa ensete</name>
    <dbReference type="NCBI Taxonomy" id="4639"/>
    <lineage>
        <taxon>Eukaryota</taxon>
        <taxon>Viridiplantae</taxon>
        <taxon>Streptophyta</taxon>
        <taxon>Embryophyta</taxon>
        <taxon>Tracheophyta</taxon>
        <taxon>Spermatophyta</taxon>
        <taxon>Magnoliopsida</taxon>
        <taxon>Liliopsida</taxon>
        <taxon>Zingiberales</taxon>
        <taxon>Musaceae</taxon>
        <taxon>Ensete</taxon>
    </lineage>
</organism>
<dbReference type="Proteomes" id="UP000287651">
    <property type="component" value="Unassembled WGS sequence"/>
</dbReference>
<gene>
    <name evidence="2" type="ORF">B296_00052129</name>
</gene>
<keyword evidence="1" id="KW-1133">Transmembrane helix</keyword>
<reference evidence="2 3" key="1">
    <citation type="journal article" date="2014" name="Agronomy (Basel)">
        <title>A Draft Genome Sequence for Ensete ventricosum, the Drought-Tolerant Tree Against Hunger.</title>
        <authorList>
            <person name="Harrison J."/>
            <person name="Moore K.A."/>
            <person name="Paszkiewicz K."/>
            <person name="Jones T."/>
            <person name="Grant M."/>
            <person name="Ambacheew D."/>
            <person name="Muzemil S."/>
            <person name="Studholme D.J."/>
        </authorList>
    </citation>
    <scope>NUCLEOTIDE SEQUENCE [LARGE SCALE GENOMIC DNA]</scope>
</reference>
<proteinExistence type="predicted"/>
<protein>
    <submittedName>
        <fullName evidence="2">Uncharacterized protein</fullName>
    </submittedName>
</protein>
<keyword evidence="1" id="KW-0812">Transmembrane</keyword>
<accession>A0A426XJ96</accession>
<feature type="transmembrane region" description="Helical" evidence="1">
    <location>
        <begin position="35"/>
        <end position="63"/>
    </location>
</feature>
<evidence type="ECO:0000313" key="2">
    <source>
        <dbReference type="EMBL" id="RRT39530.1"/>
    </source>
</evidence>
<dbReference type="AlphaFoldDB" id="A0A426XJ96"/>
<evidence type="ECO:0000256" key="1">
    <source>
        <dbReference type="SAM" id="Phobius"/>
    </source>
</evidence>
<sequence length="69" mass="7660">MPVLLAEKSYCICLTSLNWETLITNISSNKNVPSAIYLLELAIGVPIGPLYPVLGIISLWCMYYMHATV</sequence>
<name>A0A426XJ96_ENSVE</name>
<keyword evidence="1" id="KW-0472">Membrane</keyword>
<comment type="caution">
    <text evidence="2">The sequence shown here is derived from an EMBL/GenBank/DDBJ whole genome shotgun (WGS) entry which is preliminary data.</text>
</comment>
<evidence type="ECO:0000313" key="3">
    <source>
        <dbReference type="Proteomes" id="UP000287651"/>
    </source>
</evidence>
<dbReference type="EMBL" id="AMZH03020099">
    <property type="protein sequence ID" value="RRT39530.1"/>
    <property type="molecule type" value="Genomic_DNA"/>
</dbReference>